<comment type="caution">
    <text evidence="10">Lacks conserved residue(s) required for the propagation of feature annotation.</text>
</comment>
<dbReference type="PANTHER" id="PTHR34182">
    <property type="entry name" value="PROTEIN-EXPORT MEMBRANE PROTEIN SECG"/>
    <property type="match status" value="1"/>
</dbReference>
<comment type="similarity">
    <text evidence="2 10">Belongs to the SecG family.</text>
</comment>
<dbReference type="RefSeq" id="WP_094900494.1">
    <property type="nucleotide sequence ID" value="NZ_CP172320.1"/>
</dbReference>
<evidence type="ECO:0000256" key="6">
    <source>
        <dbReference type="ARBA" id="ARBA00022927"/>
    </source>
</evidence>
<evidence type="ECO:0000256" key="9">
    <source>
        <dbReference type="ARBA" id="ARBA00023136"/>
    </source>
</evidence>
<keyword evidence="7 10" id="KW-1133">Transmembrane helix</keyword>
<evidence type="ECO:0000256" key="7">
    <source>
        <dbReference type="ARBA" id="ARBA00022989"/>
    </source>
</evidence>
<evidence type="ECO:0000256" key="2">
    <source>
        <dbReference type="ARBA" id="ARBA00008445"/>
    </source>
</evidence>
<evidence type="ECO:0000313" key="12">
    <source>
        <dbReference type="Proteomes" id="UP001524478"/>
    </source>
</evidence>
<keyword evidence="6 10" id="KW-0653">Protein transport</keyword>
<protein>
    <recommendedName>
        <fullName evidence="10">Protein-export membrane protein SecG</fullName>
    </recommendedName>
</protein>
<proteinExistence type="inferred from homology"/>
<reference evidence="11 12" key="1">
    <citation type="submission" date="2022-06" db="EMBL/GenBank/DDBJ databases">
        <title>Isolation of gut microbiota from human fecal samples.</title>
        <authorList>
            <person name="Pamer E.G."/>
            <person name="Barat B."/>
            <person name="Waligurski E."/>
            <person name="Medina S."/>
            <person name="Paddock L."/>
            <person name="Mostad J."/>
        </authorList>
    </citation>
    <scope>NUCLEOTIDE SEQUENCE [LARGE SCALE GENOMIC DNA]</scope>
    <source>
        <strain evidence="11 12">DFI.7.95</strain>
    </source>
</reference>
<comment type="function">
    <text evidence="10">Involved in protein export. Participates in an early event of protein translocation.</text>
</comment>
<evidence type="ECO:0000313" key="11">
    <source>
        <dbReference type="EMBL" id="MCQ4922870.1"/>
    </source>
</evidence>
<accession>A0ABT1S8R8</accession>
<evidence type="ECO:0000256" key="10">
    <source>
        <dbReference type="RuleBase" id="RU365087"/>
    </source>
</evidence>
<evidence type="ECO:0000256" key="5">
    <source>
        <dbReference type="ARBA" id="ARBA00022692"/>
    </source>
</evidence>
<dbReference type="PRINTS" id="PR01651">
    <property type="entry name" value="SECGEXPORT"/>
</dbReference>
<dbReference type="Proteomes" id="UP001524478">
    <property type="component" value="Unassembled WGS sequence"/>
</dbReference>
<comment type="caution">
    <text evidence="11">The sequence shown here is derived from an EMBL/GenBank/DDBJ whole genome shotgun (WGS) entry which is preliminary data.</text>
</comment>
<organism evidence="11 12">
    <name type="scientific">Tissierella carlieri</name>
    <dbReference type="NCBI Taxonomy" id="689904"/>
    <lineage>
        <taxon>Bacteria</taxon>
        <taxon>Bacillati</taxon>
        <taxon>Bacillota</taxon>
        <taxon>Tissierellia</taxon>
        <taxon>Tissierellales</taxon>
        <taxon>Tissierellaceae</taxon>
        <taxon>Tissierella</taxon>
    </lineage>
</organism>
<dbReference type="NCBIfam" id="TIGR00810">
    <property type="entry name" value="secG"/>
    <property type="match status" value="1"/>
</dbReference>
<keyword evidence="3 10" id="KW-0813">Transport</keyword>
<dbReference type="PANTHER" id="PTHR34182:SF1">
    <property type="entry name" value="PROTEIN-EXPORT MEMBRANE PROTEIN SECG"/>
    <property type="match status" value="1"/>
</dbReference>
<dbReference type="Pfam" id="PF03840">
    <property type="entry name" value="SecG"/>
    <property type="match status" value="1"/>
</dbReference>
<dbReference type="InterPro" id="IPR004692">
    <property type="entry name" value="SecG"/>
</dbReference>
<dbReference type="EMBL" id="JANGAC010000004">
    <property type="protein sequence ID" value="MCQ4922870.1"/>
    <property type="molecule type" value="Genomic_DNA"/>
</dbReference>
<evidence type="ECO:0000256" key="8">
    <source>
        <dbReference type="ARBA" id="ARBA00023010"/>
    </source>
</evidence>
<name>A0ABT1S8R8_9FIRM</name>
<evidence type="ECO:0000256" key="4">
    <source>
        <dbReference type="ARBA" id="ARBA00022475"/>
    </source>
</evidence>
<keyword evidence="12" id="KW-1185">Reference proteome</keyword>
<sequence>MTTFFSVLVLASSLSLIVSVVLQEGSEQGMGTLAGGSADSLWGKSRGTSREDMLKRITVVSAVIFIISTLVLAAK</sequence>
<feature type="transmembrane region" description="Helical" evidence="10">
    <location>
        <begin position="53"/>
        <end position="74"/>
    </location>
</feature>
<comment type="subcellular location">
    <subcellularLocation>
        <location evidence="1 10">Cell membrane</location>
        <topology evidence="1 10">Multi-pass membrane protein</topology>
    </subcellularLocation>
</comment>
<evidence type="ECO:0000256" key="3">
    <source>
        <dbReference type="ARBA" id="ARBA00022448"/>
    </source>
</evidence>
<keyword evidence="4 10" id="KW-1003">Cell membrane</keyword>
<keyword evidence="5 10" id="KW-0812">Transmembrane</keyword>
<gene>
    <name evidence="11" type="primary">secG</name>
    <name evidence="11" type="ORF">NE686_07235</name>
</gene>
<evidence type="ECO:0000256" key="1">
    <source>
        <dbReference type="ARBA" id="ARBA00004651"/>
    </source>
</evidence>
<keyword evidence="9 10" id="KW-0472">Membrane</keyword>
<keyword evidence="8 10" id="KW-0811">Translocation</keyword>